<organism evidence="10 11">
    <name type="scientific">Paraphoma chrysanthemicola</name>
    <dbReference type="NCBI Taxonomy" id="798071"/>
    <lineage>
        <taxon>Eukaryota</taxon>
        <taxon>Fungi</taxon>
        <taxon>Dikarya</taxon>
        <taxon>Ascomycota</taxon>
        <taxon>Pezizomycotina</taxon>
        <taxon>Dothideomycetes</taxon>
        <taxon>Pleosporomycetidae</taxon>
        <taxon>Pleosporales</taxon>
        <taxon>Pleosporineae</taxon>
        <taxon>Phaeosphaeriaceae</taxon>
        <taxon>Paraphoma</taxon>
    </lineage>
</organism>
<keyword evidence="6" id="KW-0238">DNA-binding</keyword>
<accession>A0A8K0R3L7</accession>
<evidence type="ECO:0000256" key="6">
    <source>
        <dbReference type="ARBA" id="ARBA00023125"/>
    </source>
</evidence>
<evidence type="ECO:0000313" key="11">
    <source>
        <dbReference type="Proteomes" id="UP000813461"/>
    </source>
</evidence>
<name>A0A8K0R3L7_9PLEO</name>
<dbReference type="GO" id="GO:0008270">
    <property type="term" value="F:zinc ion binding"/>
    <property type="evidence" value="ECO:0007669"/>
    <property type="project" value="UniProtKB-KW"/>
</dbReference>
<reference evidence="10" key="1">
    <citation type="journal article" date="2021" name="Nat. Commun.">
        <title>Genetic determinants of endophytism in the Arabidopsis root mycobiome.</title>
        <authorList>
            <person name="Mesny F."/>
            <person name="Miyauchi S."/>
            <person name="Thiergart T."/>
            <person name="Pickel B."/>
            <person name="Atanasova L."/>
            <person name="Karlsson M."/>
            <person name="Huettel B."/>
            <person name="Barry K.W."/>
            <person name="Haridas S."/>
            <person name="Chen C."/>
            <person name="Bauer D."/>
            <person name="Andreopoulos W."/>
            <person name="Pangilinan J."/>
            <person name="LaButti K."/>
            <person name="Riley R."/>
            <person name="Lipzen A."/>
            <person name="Clum A."/>
            <person name="Drula E."/>
            <person name="Henrissat B."/>
            <person name="Kohler A."/>
            <person name="Grigoriev I.V."/>
            <person name="Martin F.M."/>
            <person name="Hacquard S."/>
        </authorList>
    </citation>
    <scope>NUCLEOTIDE SEQUENCE</scope>
    <source>
        <strain evidence="10">MPI-SDFR-AT-0120</strain>
    </source>
</reference>
<dbReference type="SUPFAM" id="SSF57667">
    <property type="entry name" value="beta-beta-alpha zinc fingers"/>
    <property type="match status" value="1"/>
</dbReference>
<evidence type="ECO:0000313" key="10">
    <source>
        <dbReference type="EMBL" id="KAH7083723.1"/>
    </source>
</evidence>
<protein>
    <recommendedName>
        <fullName evidence="9">C2H2-type domain-containing protein</fullName>
    </recommendedName>
</protein>
<evidence type="ECO:0000256" key="2">
    <source>
        <dbReference type="ARBA" id="ARBA00022723"/>
    </source>
</evidence>
<keyword evidence="2" id="KW-0479">Metal-binding</keyword>
<dbReference type="Gene3D" id="3.30.160.60">
    <property type="entry name" value="Classic Zinc Finger"/>
    <property type="match status" value="1"/>
</dbReference>
<keyword evidence="5" id="KW-0862">Zinc</keyword>
<dbReference type="InterPro" id="IPR036236">
    <property type="entry name" value="Znf_C2H2_sf"/>
</dbReference>
<comment type="caution">
    <text evidence="10">The sequence shown here is derived from an EMBL/GenBank/DDBJ whole genome shotgun (WGS) entry which is preliminary data.</text>
</comment>
<evidence type="ECO:0000256" key="8">
    <source>
        <dbReference type="PROSITE-ProRule" id="PRU00042"/>
    </source>
</evidence>
<keyword evidence="7" id="KW-0539">Nucleus</keyword>
<gene>
    <name evidence="10" type="ORF">FB567DRAFT_499159</name>
</gene>
<evidence type="ECO:0000259" key="9">
    <source>
        <dbReference type="PROSITE" id="PS50157"/>
    </source>
</evidence>
<dbReference type="PANTHER" id="PTHR24404">
    <property type="entry name" value="ZINC FINGER PROTEIN"/>
    <property type="match status" value="1"/>
</dbReference>
<evidence type="ECO:0000256" key="3">
    <source>
        <dbReference type="ARBA" id="ARBA00022737"/>
    </source>
</evidence>
<dbReference type="SMART" id="SM00355">
    <property type="entry name" value="ZnF_C2H2"/>
    <property type="match status" value="5"/>
</dbReference>
<dbReference type="GO" id="GO:0003700">
    <property type="term" value="F:DNA-binding transcription factor activity"/>
    <property type="evidence" value="ECO:0007669"/>
    <property type="project" value="TreeGrafter"/>
</dbReference>
<keyword evidence="11" id="KW-1185">Reference proteome</keyword>
<dbReference type="InterPro" id="IPR013087">
    <property type="entry name" value="Znf_C2H2_type"/>
</dbReference>
<sequence length="221" mass="26047">MASYCHRCERSFRSYNALAQHTRDSLNHYECPECDFDGTSWDELLDHCREEECRTVCQGCNDGEGSHWVHDSEEYWDHVEEENVCTTCERHFSSTSNLHQHKLSHRKTMYECYRCDRTFKTYGGMIIHLERGTCSDTSELLLNELAAECRKWRYFLNHEFQDDMYHRRALDQDSYPYCCPTCDMNLPKLSSLFQHVESDSCGQTLGDSVIGQLRNYLASRL</sequence>
<keyword evidence="3" id="KW-0677">Repeat</keyword>
<feature type="domain" description="C2H2-type" evidence="9">
    <location>
        <begin position="83"/>
        <end position="105"/>
    </location>
</feature>
<feature type="domain" description="C2H2-type" evidence="9">
    <location>
        <begin position="3"/>
        <end position="32"/>
    </location>
</feature>
<dbReference type="InterPro" id="IPR050589">
    <property type="entry name" value="Ikaros_C2H2-ZF"/>
</dbReference>
<dbReference type="Proteomes" id="UP000813461">
    <property type="component" value="Unassembled WGS sequence"/>
</dbReference>
<proteinExistence type="predicted"/>
<dbReference type="AlphaFoldDB" id="A0A8K0R3L7"/>
<dbReference type="GO" id="GO:0000978">
    <property type="term" value="F:RNA polymerase II cis-regulatory region sequence-specific DNA binding"/>
    <property type="evidence" value="ECO:0007669"/>
    <property type="project" value="TreeGrafter"/>
</dbReference>
<evidence type="ECO:0000256" key="5">
    <source>
        <dbReference type="ARBA" id="ARBA00022833"/>
    </source>
</evidence>
<evidence type="ECO:0000256" key="7">
    <source>
        <dbReference type="ARBA" id="ARBA00023242"/>
    </source>
</evidence>
<dbReference type="PANTHER" id="PTHR24404:SF84">
    <property type="entry name" value="C2H2-TYPE DOMAIN-CONTAINING PROTEIN-RELATED"/>
    <property type="match status" value="1"/>
</dbReference>
<comment type="subcellular location">
    <subcellularLocation>
        <location evidence="1">Nucleus</location>
    </subcellularLocation>
</comment>
<keyword evidence="4 8" id="KW-0863">Zinc-finger</keyword>
<evidence type="ECO:0000256" key="4">
    <source>
        <dbReference type="ARBA" id="ARBA00022771"/>
    </source>
</evidence>
<dbReference type="PROSITE" id="PS50157">
    <property type="entry name" value="ZINC_FINGER_C2H2_2"/>
    <property type="match status" value="2"/>
</dbReference>
<dbReference type="PROSITE" id="PS00028">
    <property type="entry name" value="ZINC_FINGER_C2H2_1"/>
    <property type="match status" value="1"/>
</dbReference>
<evidence type="ECO:0000256" key="1">
    <source>
        <dbReference type="ARBA" id="ARBA00004123"/>
    </source>
</evidence>
<dbReference type="OrthoDB" id="6105938at2759"/>
<dbReference type="GO" id="GO:0006357">
    <property type="term" value="P:regulation of transcription by RNA polymerase II"/>
    <property type="evidence" value="ECO:0007669"/>
    <property type="project" value="TreeGrafter"/>
</dbReference>
<dbReference type="EMBL" id="JAGMVJ010000013">
    <property type="protein sequence ID" value="KAH7083723.1"/>
    <property type="molecule type" value="Genomic_DNA"/>
</dbReference>
<dbReference type="GO" id="GO:0005634">
    <property type="term" value="C:nucleus"/>
    <property type="evidence" value="ECO:0007669"/>
    <property type="project" value="UniProtKB-SubCell"/>
</dbReference>